<gene>
    <name evidence="2" type="ORF">FE257_003906</name>
</gene>
<dbReference type="Proteomes" id="UP001194746">
    <property type="component" value="Unassembled WGS sequence"/>
</dbReference>
<dbReference type="PANTHER" id="PTHR35569">
    <property type="entry name" value="CYANAMIDE HYDRATASE DDI2-RELATED"/>
    <property type="match status" value="1"/>
</dbReference>
<protein>
    <recommendedName>
        <fullName evidence="1">HD domain-containing protein</fullName>
    </recommendedName>
</protein>
<evidence type="ECO:0000259" key="1">
    <source>
        <dbReference type="PROSITE" id="PS51831"/>
    </source>
</evidence>
<dbReference type="EMBL" id="VCAU01000018">
    <property type="protein sequence ID" value="KAF9891440.1"/>
    <property type="molecule type" value="Genomic_DNA"/>
</dbReference>
<evidence type="ECO:0000313" key="3">
    <source>
        <dbReference type="Proteomes" id="UP001194746"/>
    </source>
</evidence>
<dbReference type="CDD" id="cd00077">
    <property type="entry name" value="HDc"/>
    <property type="match status" value="1"/>
</dbReference>
<comment type="caution">
    <text evidence="2">The sequence shown here is derived from an EMBL/GenBank/DDBJ whole genome shotgun (WGS) entry which is preliminary data.</text>
</comment>
<dbReference type="InterPro" id="IPR003607">
    <property type="entry name" value="HD/PDEase_dom"/>
</dbReference>
<accession>A0AAD4CRM1</accession>
<dbReference type="NCBIfam" id="TIGR03401">
    <property type="entry name" value="cyanamide_fam"/>
    <property type="match status" value="1"/>
</dbReference>
<dbReference type="InterPro" id="IPR006674">
    <property type="entry name" value="HD_domain"/>
</dbReference>
<dbReference type="PROSITE" id="PS51831">
    <property type="entry name" value="HD"/>
    <property type="match status" value="1"/>
</dbReference>
<evidence type="ECO:0000313" key="2">
    <source>
        <dbReference type="EMBL" id="KAF9891440.1"/>
    </source>
</evidence>
<dbReference type="PANTHER" id="PTHR35569:SF8">
    <property type="entry name" value="HYDRATASE, PUTATIVE (AFU_ORTHOLOGUE AFUA_7G06270)-RELATED"/>
    <property type="match status" value="1"/>
</dbReference>
<proteinExistence type="predicted"/>
<reference evidence="2" key="1">
    <citation type="journal article" date="2019" name="Beilstein J. Org. Chem.">
        <title>Nanangenines: drimane sesquiterpenoids as the dominant metabolite cohort of a novel Australian fungus, Aspergillus nanangensis.</title>
        <authorList>
            <person name="Lacey H.J."/>
            <person name="Gilchrist C.L.M."/>
            <person name="Crombie A."/>
            <person name="Kalaitzis J.A."/>
            <person name="Vuong D."/>
            <person name="Rutledge P.J."/>
            <person name="Turner P."/>
            <person name="Pitt J.I."/>
            <person name="Lacey E."/>
            <person name="Chooi Y.H."/>
            <person name="Piggott A.M."/>
        </authorList>
    </citation>
    <scope>NUCLEOTIDE SEQUENCE</scope>
    <source>
        <strain evidence="2">MST-FP2251</strain>
    </source>
</reference>
<organism evidence="2 3">
    <name type="scientific">Aspergillus nanangensis</name>
    <dbReference type="NCBI Taxonomy" id="2582783"/>
    <lineage>
        <taxon>Eukaryota</taxon>
        <taxon>Fungi</taxon>
        <taxon>Dikarya</taxon>
        <taxon>Ascomycota</taxon>
        <taxon>Pezizomycotina</taxon>
        <taxon>Eurotiomycetes</taxon>
        <taxon>Eurotiomycetidae</taxon>
        <taxon>Eurotiales</taxon>
        <taxon>Aspergillaceae</taxon>
        <taxon>Aspergillus</taxon>
        <taxon>Aspergillus subgen. Circumdati</taxon>
    </lineage>
</organism>
<dbReference type="Gene3D" id="1.10.3210.10">
    <property type="entry name" value="Hypothetical protein af1432"/>
    <property type="match status" value="1"/>
</dbReference>
<dbReference type="InterPro" id="IPR017771">
    <property type="entry name" value="Cyanamide_hydratase_HD"/>
</dbReference>
<name>A0AAD4CRM1_ASPNN</name>
<feature type="domain" description="HD" evidence="1">
    <location>
        <begin position="63"/>
        <end position="174"/>
    </location>
</feature>
<reference evidence="2" key="2">
    <citation type="submission" date="2020-02" db="EMBL/GenBank/DDBJ databases">
        <authorList>
            <person name="Gilchrist C.L.M."/>
            <person name="Chooi Y.-H."/>
        </authorList>
    </citation>
    <scope>NUCLEOTIDE SEQUENCE</scope>
    <source>
        <strain evidence="2">MST-FP2251</strain>
    </source>
</reference>
<keyword evidence="3" id="KW-1185">Reference proteome</keyword>
<dbReference type="AlphaFoldDB" id="A0AAD4CRM1"/>
<sequence length="193" mass="21518">MCHQDVAGNGWTSMPVNAGAIFGSQPFINKPDHLPLSDIEFPFDDPTVAKTLKYAKAVLHLETFNHPMRVFFYGMAITKQQFPQQAATLNPATWALTCLLHDLGTAAENLTATWMSFDMYGGIKALSALRDFGATTDQAEAVAEAIIRHQDMGVDGTITYIGQLIQLAHNLRQYWLSSTRERFRGDDSRDHSR</sequence>
<dbReference type="SUPFAM" id="SSF109604">
    <property type="entry name" value="HD-domain/PDEase-like"/>
    <property type="match status" value="1"/>
</dbReference>